<evidence type="ECO:0000313" key="1">
    <source>
        <dbReference type="EMBL" id="TAI48501.1"/>
    </source>
</evidence>
<accession>A0A4Q8QDM8</accession>
<evidence type="ECO:0000313" key="2">
    <source>
        <dbReference type="Proteomes" id="UP000291981"/>
    </source>
</evidence>
<dbReference type="EMBL" id="SGIU01000001">
    <property type="protein sequence ID" value="TAI48501.1"/>
    <property type="molecule type" value="Genomic_DNA"/>
</dbReference>
<reference evidence="1 2" key="1">
    <citation type="submission" date="2019-02" db="EMBL/GenBank/DDBJ databases">
        <title>Draft genome sequence of Muricauda sp. 176CP4-71.</title>
        <authorList>
            <person name="Park J.-S."/>
        </authorList>
    </citation>
    <scope>NUCLEOTIDE SEQUENCE [LARGE SCALE GENOMIC DNA]</scope>
    <source>
        <strain evidence="1 2">176CP4-71</strain>
    </source>
</reference>
<dbReference type="Proteomes" id="UP000291981">
    <property type="component" value="Unassembled WGS sequence"/>
</dbReference>
<sequence length="104" mass="11869">MRKIKASTLMETMVATVLIVVVFMIASLVMNTLMAAQVKSNLSPIKEHLQQLEYACMNKQLTVPYYEEWKGWEIALTQEGAMILIEATHLDNQKQVETLVIQNE</sequence>
<name>A0A4Q8QDM8_9FLAO</name>
<comment type="caution">
    <text evidence="1">The sequence shown here is derived from an EMBL/GenBank/DDBJ whole genome shotgun (WGS) entry which is preliminary data.</text>
</comment>
<proteinExistence type="predicted"/>
<gene>
    <name evidence="1" type="ORF">EW142_01465</name>
</gene>
<keyword evidence="2" id="KW-1185">Reference proteome</keyword>
<dbReference type="AlphaFoldDB" id="A0A4Q8QDM8"/>
<protein>
    <recommendedName>
        <fullName evidence="3">Type II secretion system protein</fullName>
    </recommendedName>
</protein>
<organism evidence="1 2">
    <name type="scientific">Flagellimonas allohymeniacidonis</name>
    <dbReference type="NCBI Taxonomy" id="2517819"/>
    <lineage>
        <taxon>Bacteria</taxon>
        <taxon>Pseudomonadati</taxon>
        <taxon>Bacteroidota</taxon>
        <taxon>Flavobacteriia</taxon>
        <taxon>Flavobacteriales</taxon>
        <taxon>Flavobacteriaceae</taxon>
        <taxon>Flagellimonas</taxon>
    </lineage>
</organism>
<dbReference type="RefSeq" id="WP_165395200.1">
    <property type="nucleotide sequence ID" value="NZ_SGIU01000001.1"/>
</dbReference>
<evidence type="ECO:0008006" key="3">
    <source>
        <dbReference type="Google" id="ProtNLM"/>
    </source>
</evidence>